<evidence type="ECO:0000313" key="1">
    <source>
        <dbReference type="EMBL" id="KKB98398.1"/>
    </source>
</evidence>
<dbReference type="EMBL" id="MVHH01000017">
    <property type="protein sequence ID" value="OQZ97446.1"/>
    <property type="molecule type" value="Genomic_DNA"/>
</dbReference>
<dbReference type="Proteomes" id="UP000034416">
    <property type="component" value="Unassembled WGS sequence"/>
</dbReference>
<reference evidence="3" key="1">
    <citation type="submission" date="2015-04" db="EMBL/GenBank/DDBJ databases">
        <title>Genome sequence of Mycobacterium arupense GUC1.</title>
        <authorList>
            <person name="Greninger A.L."/>
            <person name="Cunningham G."/>
            <person name="Chiu C.Y."/>
            <person name="Miller S."/>
        </authorList>
    </citation>
    <scope>NUCLEOTIDE SEQUENCE [LARGE SCALE GENOMIC DNA]</scope>
    <source>
        <strain evidence="3">GUC1</strain>
    </source>
</reference>
<accession>A0A0F5MUB0</accession>
<reference evidence="2 4" key="3">
    <citation type="submission" date="2016-12" db="EMBL/GenBank/DDBJ databases">
        <title>The new phylogeny of genus Mycobacterium.</title>
        <authorList>
            <person name="Tortoli E."/>
            <person name="Trovato A."/>
            <person name="Cirillo D.M."/>
        </authorList>
    </citation>
    <scope>NUCLEOTIDE SEQUENCE [LARGE SCALE GENOMIC DNA]</scope>
    <source>
        <strain evidence="2 4">DSM 44942</strain>
    </source>
</reference>
<dbReference type="OrthoDB" id="3785441at2"/>
<dbReference type="AlphaFoldDB" id="A0A0F5MUB0"/>
<keyword evidence="4" id="KW-1185">Reference proteome</keyword>
<dbReference type="InterPro" id="IPR046036">
    <property type="entry name" value="DUF5994"/>
</dbReference>
<dbReference type="PATRIC" id="fig|342002.3.peg.3262"/>
<dbReference type="EMBL" id="LASW01000072">
    <property type="protein sequence ID" value="KKB98398.1"/>
    <property type="molecule type" value="Genomic_DNA"/>
</dbReference>
<organism evidence="1 3">
    <name type="scientific">Mycolicibacter arupensis</name>
    <dbReference type="NCBI Taxonomy" id="342002"/>
    <lineage>
        <taxon>Bacteria</taxon>
        <taxon>Bacillati</taxon>
        <taxon>Actinomycetota</taxon>
        <taxon>Actinomycetes</taxon>
        <taxon>Mycobacteriales</taxon>
        <taxon>Mycobacteriaceae</taxon>
        <taxon>Mycolicibacter</taxon>
    </lineage>
</organism>
<protein>
    <submittedName>
        <fullName evidence="1">Uncharacterized protein</fullName>
    </submittedName>
</protein>
<name>A0A0F5MUB0_9MYCO</name>
<proteinExistence type="predicted"/>
<evidence type="ECO:0000313" key="4">
    <source>
        <dbReference type="Proteomes" id="UP000192327"/>
    </source>
</evidence>
<gene>
    <name evidence="2" type="ORF">BST15_10615</name>
    <name evidence="1" type="ORF">WR43_14700</name>
</gene>
<dbReference type="RefSeq" id="WP_046190349.1">
    <property type="nucleotide sequence ID" value="NZ_JACKUJ010000021.1"/>
</dbReference>
<reference evidence="1" key="2">
    <citation type="submission" date="2015-04" db="EMBL/GenBank/DDBJ databases">
        <title>Genome sequence of Mycobacterium arupense strain GUC1.</title>
        <authorList>
            <person name="Greninger A.L."/>
            <person name="Cunningham G."/>
            <person name="Chiu C.Y."/>
            <person name="Miller S."/>
        </authorList>
    </citation>
    <scope>NUCLEOTIDE SEQUENCE</scope>
    <source>
        <strain evidence="1">GUC1</strain>
    </source>
</reference>
<dbReference type="Proteomes" id="UP000192327">
    <property type="component" value="Unassembled WGS sequence"/>
</dbReference>
<dbReference type="Pfam" id="PF19457">
    <property type="entry name" value="DUF5994"/>
    <property type="match status" value="1"/>
</dbReference>
<dbReference type="STRING" id="342002.BST15_10615"/>
<comment type="caution">
    <text evidence="1">The sequence shown here is derived from an EMBL/GenBank/DDBJ whole genome shotgun (WGS) entry which is preliminary data.</text>
</comment>
<evidence type="ECO:0000313" key="2">
    <source>
        <dbReference type="EMBL" id="OQZ97446.1"/>
    </source>
</evidence>
<evidence type="ECO:0000313" key="3">
    <source>
        <dbReference type="Proteomes" id="UP000034416"/>
    </source>
</evidence>
<sequence length="159" mass="17490">MPPQHRPRLLLKPRTALTRHVDGAWWPWSGTLTTELPGLLSALSARVGIIRRVRYHLGEWAPAPSQLIADGRAVRLFGYERQAVNTLEVFGADRSRIVLLVVPPRTSPDLAHATMVSAAEPGSDLSVDALLVISDSERETRSARAKAENRWVSAGGFPR</sequence>